<keyword evidence="2" id="KW-1185">Reference proteome</keyword>
<organism evidence="1 2">
    <name type="scientific">Dictyobacter kobayashii</name>
    <dbReference type="NCBI Taxonomy" id="2014872"/>
    <lineage>
        <taxon>Bacteria</taxon>
        <taxon>Bacillati</taxon>
        <taxon>Chloroflexota</taxon>
        <taxon>Ktedonobacteria</taxon>
        <taxon>Ktedonobacterales</taxon>
        <taxon>Dictyobacteraceae</taxon>
        <taxon>Dictyobacter</taxon>
    </lineage>
</organism>
<sequence length="75" mass="7917">MCCGTDRDDACLAPFAGTNGESVMQSKAQSEVAKVIGGELQFPAFHSPGQSARNGPCIVDQQMQRSLPALDKVGY</sequence>
<proteinExistence type="predicted"/>
<accession>A0A402AWN6</accession>
<evidence type="ECO:0000313" key="2">
    <source>
        <dbReference type="Proteomes" id="UP000287188"/>
    </source>
</evidence>
<dbReference type="Proteomes" id="UP000287188">
    <property type="component" value="Unassembled WGS sequence"/>
</dbReference>
<evidence type="ECO:0000313" key="1">
    <source>
        <dbReference type="EMBL" id="GCE23551.1"/>
    </source>
</evidence>
<comment type="caution">
    <text evidence="1">The sequence shown here is derived from an EMBL/GenBank/DDBJ whole genome shotgun (WGS) entry which is preliminary data.</text>
</comment>
<dbReference type="EMBL" id="BIFS01000002">
    <property type="protein sequence ID" value="GCE23551.1"/>
    <property type="molecule type" value="Genomic_DNA"/>
</dbReference>
<gene>
    <name evidence="1" type="ORF">KDK_73510</name>
</gene>
<name>A0A402AWN6_9CHLR</name>
<reference evidence="2" key="1">
    <citation type="submission" date="2018-12" db="EMBL/GenBank/DDBJ databases">
        <title>Tengunoibacter tsumagoiensis gen. nov., sp. nov., Dictyobacter kobayashii sp. nov., D. alpinus sp. nov., and D. joshuensis sp. nov. and description of Dictyobacteraceae fam. nov. within the order Ktedonobacterales isolated from Tengu-no-mugimeshi.</title>
        <authorList>
            <person name="Wang C.M."/>
            <person name="Zheng Y."/>
            <person name="Sakai Y."/>
            <person name="Toyoda A."/>
            <person name="Minakuchi Y."/>
            <person name="Abe K."/>
            <person name="Yokota A."/>
            <person name="Yabe S."/>
        </authorList>
    </citation>
    <scope>NUCLEOTIDE SEQUENCE [LARGE SCALE GENOMIC DNA]</scope>
    <source>
        <strain evidence="2">Uno11</strain>
    </source>
</reference>
<dbReference type="AlphaFoldDB" id="A0A402AWN6"/>
<protein>
    <submittedName>
        <fullName evidence="1">Uncharacterized protein</fullName>
    </submittedName>
</protein>